<dbReference type="EMBL" id="CP067393">
    <property type="protein sequence ID" value="QQP84457.1"/>
    <property type="molecule type" value="Genomic_DNA"/>
</dbReference>
<feature type="chain" id="PRO_5036718702" evidence="1">
    <location>
        <begin position="20"/>
        <end position="96"/>
    </location>
</feature>
<dbReference type="AlphaFoldDB" id="A0A974RVW4"/>
<reference evidence="2 3" key="1">
    <citation type="submission" date="2021-01" db="EMBL/GenBank/DDBJ databases">
        <title>Entomomonas sp. F2A isolated from a house cricket (Acheta domesticus).</title>
        <authorList>
            <person name="Spergser J."/>
            <person name="Busse H.-J."/>
        </authorList>
    </citation>
    <scope>NUCLEOTIDE SEQUENCE [LARGE SCALE GENOMIC DNA]</scope>
    <source>
        <strain evidence="2 3">F2A</strain>
    </source>
</reference>
<protein>
    <submittedName>
        <fullName evidence="2">Uncharacterized protein</fullName>
    </submittedName>
</protein>
<accession>A0A974RVW4</accession>
<sequence>MKKILLGLVVASFSASVMAAELVTECQDYFKEADAALEASLDTIKAQGLDPETVKAQYEASKTQFTALSADQQKSVCKQALDALEQSKKAQAAAAQ</sequence>
<name>A0A974RVW4_9GAMM</name>
<feature type="signal peptide" evidence="1">
    <location>
        <begin position="1"/>
        <end position="19"/>
    </location>
</feature>
<dbReference type="Pfam" id="PF17274">
    <property type="entry name" value="DUF5339"/>
    <property type="match status" value="1"/>
</dbReference>
<keyword evidence="3" id="KW-1185">Reference proteome</keyword>
<dbReference type="InterPro" id="IPR020493">
    <property type="entry name" value="Uncharacterised_HI0310"/>
</dbReference>
<organism evidence="2 3">
    <name type="scientific">Entomomonas asaccharolytica</name>
    <dbReference type="NCBI Taxonomy" id="2785331"/>
    <lineage>
        <taxon>Bacteria</taxon>
        <taxon>Pseudomonadati</taxon>
        <taxon>Pseudomonadota</taxon>
        <taxon>Gammaproteobacteria</taxon>
        <taxon>Pseudomonadales</taxon>
        <taxon>Pseudomonadaceae</taxon>
        <taxon>Entomomonas</taxon>
    </lineage>
</organism>
<evidence type="ECO:0000313" key="2">
    <source>
        <dbReference type="EMBL" id="QQP84457.1"/>
    </source>
</evidence>
<evidence type="ECO:0000313" key="3">
    <source>
        <dbReference type="Proteomes" id="UP000595278"/>
    </source>
</evidence>
<dbReference type="RefSeq" id="WP_201090354.1">
    <property type="nucleotide sequence ID" value="NZ_CP067393.1"/>
</dbReference>
<keyword evidence="1" id="KW-0732">Signal</keyword>
<evidence type="ECO:0000256" key="1">
    <source>
        <dbReference type="SAM" id="SignalP"/>
    </source>
</evidence>
<proteinExistence type="predicted"/>
<dbReference type="Proteomes" id="UP000595278">
    <property type="component" value="Chromosome"/>
</dbReference>
<gene>
    <name evidence="2" type="ORF">JHT90_08475</name>
</gene>
<dbReference type="KEGG" id="eaz:JHT90_08475"/>